<keyword evidence="3" id="KW-0540">Nuclease</keyword>
<evidence type="ECO:0000313" key="6">
    <source>
        <dbReference type="EMBL" id="TRX02860.1"/>
    </source>
</evidence>
<evidence type="ECO:0000256" key="5">
    <source>
        <dbReference type="ARBA" id="ARBA00022801"/>
    </source>
</evidence>
<keyword evidence="5" id="KW-0378">Hydrolase</keyword>
<dbReference type="Proteomes" id="UP000318669">
    <property type="component" value="Unassembled WGS sequence"/>
</dbReference>
<sequence>MYDDVYKYSLETILEHINICNKRFSVIKTPFDFVSTEYGKTLLDSIVTRLQAIGENLKNTSRKHDLLQTNYPDMEWNKIIRFRDFISHHYEMLDYEIVYQICENYLPKLEIVLKTEHGKFE</sequence>
<proteinExistence type="predicted"/>
<evidence type="ECO:0000256" key="4">
    <source>
        <dbReference type="ARBA" id="ARBA00022741"/>
    </source>
</evidence>
<evidence type="ECO:0000256" key="2">
    <source>
        <dbReference type="ARBA" id="ARBA00022649"/>
    </source>
</evidence>
<dbReference type="PANTHER" id="PTHR34139:SF1">
    <property type="entry name" value="RNASE MJ1380-RELATED"/>
    <property type="match status" value="1"/>
</dbReference>
<gene>
    <name evidence="7" type="ORF">FNW11_14860</name>
    <name evidence="6" type="ORF">FNW12_15745</name>
</gene>
<dbReference type="EMBL" id="VJZL01000036">
    <property type="protein sequence ID" value="TRX06180.1"/>
    <property type="molecule type" value="Genomic_DNA"/>
</dbReference>
<dbReference type="OrthoDB" id="9810538at2"/>
<dbReference type="GO" id="GO:0000166">
    <property type="term" value="F:nucleotide binding"/>
    <property type="evidence" value="ECO:0007669"/>
    <property type="project" value="UniProtKB-KW"/>
</dbReference>
<dbReference type="GO" id="GO:0110001">
    <property type="term" value="C:toxin-antitoxin complex"/>
    <property type="evidence" value="ECO:0007669"/>
    <property type="project" value="InterPro"/>
</dbReference>
<dbReference type="Proteomes" id="UP000318528">
    <property type="component" value="Unassembled WGS sequence"/>
</dbReference>
<dbReference type="GO" id="GO:0016787">
    <property type="term" value="F:hydrolase activity"/>
    <property type="evidence" value="ECO:0007669"/>
    <property type="project" value="UniProtKB-KW"/>
</dbReference>
<dbReference type="Pfam" id="PF01934">
    <property type="entry name" value="HepT-like"/>
    <property type="match status" value="1"/>
</dbReference>
<protein>
    <submittedName>
        <fullName evidence="7">DUF86 domain-containing protein</fullName>
    </submittedName>
</protein>
<name>A0A553BD58_9FLAO</name>
<dbReference type="GO" id="GO:0004540">
    <property type="term" value="F:RNA nuclease activity"/>
    <property type="evidence" value="ECO:0007669"/>
    <property type="project" value="InterPro"/>
</dbReference>
<evidence type="ECO:0000313" key="9">
    <source>
        <dbReference type="Proteomes" id="UP000318669"/>
    </source>
</evidence>
<dbReference type="AlphaFoldDB" id="A0A553BD58"/>
<dbReference type="InterPro" id="IPR008201">
    <property type="entry name" value="HepT-like"/>
</dbReference>
<keyword evidence="4" id="KW-0547">Nucleotide-binding</keyword>
<keyword evidence="8" id="KW-1185">Reference proteome</keyword>
<evidence type="ECO:0000313" key="8">
    <source>
        <dbReference type="Proteomes" id="UP000318528"/>
    </source>
</evidence>
<dbReference type="RefSeq" id="WP_143388684.1">
    <property type="nucleotide sequence ID" value="NZ_VJZL01000036.1"/>
</dbReference>
<evidence type="ECO:0000256" key="3">
    <source>
        <dbReference type="ARBA" id="ARBA00022722"/>
    </source>
</evidence>
<keyword evidence="2" id="KW-1277">Toxin-antitoxin system</keyword>
<evidence type="ECO:0000313" key="7">
    <source>
        <dbReference type="EMBL" id="TRX06180.1"/>
    </source>
</evidence>
<keyword evidence="1" id="KW-0597">Phosphoprotein</keyword>
<evidence type="ECO:0000256" key="1">
    <source>
        <dbReference type="ARBA" id="ARBA00022553"/>
    </source>
</evidence>
<dbReference type="EMBL" id="VJZN01000037">
    <property type="protein sequence ID" value="TRX02860.1"/>
    <property type="molecule type" value="Genomic_DNA"/>
</dbReference>
<organism evidence="7 9">
    <name type="scientific">Flavobacterium gawalongense</name>
    <dbReference type="NCBI Taxonomy" id="2594432"/>
    <lineage>
        <taxon>Bacteria</taxon>
        <taxon>Pseudomonadati</taxon>
        <taxon>Bacteroidota</taxon>
        <taxon>Flavobacteriia</taxon>
        <taxon>Flavobacteriales</taxon>
        <taxon>Flavobacteriaceae</taxon>
        <taxon>Flavobacterium</taxon>
    </lineage>
</organism>
<dbReference type="PANTHER" id="PTHR34139">
    <property type="entry name" value="UPF0331 PROTEIN MJ0127"/>
    <property type="match status" value="1"/>
</dbReference>
<accession>A0A553BD58</accession>
<comment type="caution">
    <text evidence="7">The sequence shown here is derived from an EMBL/GenBank/DDBJ whole genome shotgun (WGS) entry which is preliminary data.</text>
</comment>
<dbReference type="InterPro" id="IPR051813">
    <property type="entry name" value="HepT_RNase_toxin"/>
</dbReference>
<reference evidence="8 9" key="1">
    <citation type="submission" date="2019-07" db="EMBL/GenBank/DDBJ databases">
        <title>Novel species of Flavobacterium.</title>
        <authorList>
            <person name="Liu Q."/>
            <person name="Xin Y.-H."/>
        </authorList>
    </citation>
    <scope>NUCLEOTIDE SEQUENCE [LARGE SCALE GENOMIC DNA]</scope>
    <source>
        <strain evidence="6 8">GSP39</strain>
        <strain evidence="7 9">GSR22</strain>
    </source>
</reference>